<keyword evidence="6" id="KW-0547">Nucleotide-binding</keyword>
<keyword evidence="8" id="KW-0067">ATP-binding</keyword>
<sequence length="498" mass="55980">MEVKESISGSNLGRWIVQHTRLDSIKGKIFVIFIMTFLFIGGLSALHFWNLDTVKERMILSQQYDDLLNNILELRRMEKNFFIYGGRESLKESRQYIEHINKLVDSLADDLPVLVGQKVFLRFQSTLNRYNKQVELVLSGEPLTRKALRVLGKELTDSAEQFRHIKRERIHKAISRSSILPFAFLGIFLFLMILVIKIIALGLLRPLDVVKATTQQVARGDFSPIRYKGKRLEEIYALIEAFNRMAQELETNHEDLVQTRKIAAIGTLTAGVAHELNNPINNISLTAEAFGEIYGDAVDEEGQDMLRDILSQTARAADIVKNLLDFSRTERPVFAHLAPANVMDSSIALVKNQFRIAGVYLETSITDDLPPIAGNLRNLQQVFTNLLLNAVQASPQEGTVKVCVELADDQQHIRFSVKDSGPGIAPEIRQQIFEPFFSTKQVGKGTGLGLAVSFSIIKRHYGRIDVKGKEGEGAEFIVLLPCVSEQNNVFSNSLRSKA</sequence>
<dbReference type="InterPro" id="IPR003660">
    <property type="entry name" value="HAMP_dom"/>
</dbReference>
<dbReference type="RefSeq" id="WP_020000554.1">
    <property type="nucleotide sequence ID" value="NZ_CP192219.1"/>
</dbReference>
<evidence type="ECO:0000256" key="7">
    <source>
        <dbReference type="ARBA" id="ARBA00022777"/>
    </source>
</evidence>
<dbReference type="SUPFAM" id="SSF55874">
    <property type="entry name" value="ATPase domain of HSP90 chaperone/DNA topoisomerase II/histidine kinase"/>
    <property type="match status" value="1"/>
</dbReference>
<dbReference type="InterPro" id="IPR003661">
    <property type="entry name" value="HisK_dim/P_dom"/>
</dbReference>
<evidence type="ECO:0000256" key="8">
    <source>
        <dbReference type="ARBA" id="ARBA00022840"/>
    </source>
</evidence>
<dbReference type="SMART" id="SM00387">
    <property type="entry name" value="HATPase_c"/>
    <property type="match status" value="1"/>
</dbReference>
<feature type="domain" description="Histidine kinase" evidence="12">
    <location>
        <begin position="271"/>
        <end position="484"/>
    </location>
</feature>
<dbReference type="Gene3D" id="1.10.287.130">
    <property type="match status" value="1"/>
</dbReference>
<dbReference type="CDD" id="cd00082">
    <property type="entry name" value="HisKA"/>
    <property type="match status" value="1"/>
</dbReference>
<evidence type="ECO:0000256" key="2">
    <source>
        <dbReference type="ARBA" id="ARBA00004370"/>
    </source>
</evidence>
<proteinExistence type="predicted"/>
<evidence type="ECO:0000256" key="11">
    <source>
        <dbReference type="SAM" id="Phobius"/>
    </source>
</evidence>
<feature type="coiled-coil region" evidence="10">
    <location>
        <begin position="232"/>
        <end position="259"/>
    </location>
</feature>
<dbReference type="PANTHER" id="PTHR43065:SF10">
    <property type="entry name" value="PEROXIDE STRESS-ACTIVATED HISTIDINE KINASE MAK3"/>
    <property type="match status" value="1"/>
</dbReference>
<name>A0A8G2C978_9BACT</name>
<comment type="catalytic activity">
    <reaction evidence="1">
        <text>ATP + protein L-histidine = ADP + protein N-phospho-L-histidine.</text>
        <dbReference type="EC" id="2.7.13.3"/>
    </reaction>
</comment>
<protein>
    <recommendedName>
        <fullName evidence="3">histidine kinase</fullName>
        <ecNumber evidence="3">2.7.13.3</ecNumber>
    </recommendedName>
</protein>
<evidence type="ECO:0000313" key="14">
    <source>
        <dbReference type="EMBL" id="SHJ05041.1"/>
    </source>
</evidence>
<dbReference type="CDD" id="cd06225">
    <property type="entry name" value="HAMP"/>
    <property type="match status" value="1"/>
</dbReference>
<keyword evidence="7" id="KW-0418">Kinase</keyword>
<reference evidence="14 15" key="1">
    <citation type="submission" date="2016-11" db="EMBL/GenBank/DDBJ databases">
        <authorList>
            <person name="Varghese N."/>
            <person name="Submissions S."/>
        </authorList>
    </citation>
    <scope>NUCLEOTIDE SEQUENCE [LARGE SCALE GENOMIC DNA]</scope>
    <source>
        <strain evidence="14 15">DSM 17919</strain>
    </source>
</reference>
<feature type="transmembrane region" description="Helical" evidence="11">
    <location>
        <begin position="179"/>
        <end position="204"/>
    </location>
</feature>
<evidence type="ECO:0000256" key="9">
    <source>
        <dbReference type="ARBA" id="ARBA00023012"/>
    </source>
</evidence>
<evidence type="ECO:0000259" key="13">
    <source>
        <dbReference type="PROSITE" id="PS50885"/>
    </source>
</evidence>
<dbReference type="InterPro" id="IPR004358">
    <property type="entry name" value="Sig_transdc_His_kin-like_C"/>
</dbReference>
<evidence type="ECO:0000259" key="12">
    <source>
        <dbReference type="PROSITE" id="PS50109"/>
    </source>
</evidence>
<dbReference type="Pfam" id="PF02518">
    <property type="entry name" value="HATPase_c"/>
    <property type="match status" value="1"/>
</dbReference>
<organism evidence="14 15">
    <name type="scientific">Halodesulfovibrio aestuarii</name>
    <dbReference type="NCBI Taxonomy" id="126333"/>
    <lineage>
        <taxon>Bacteria</taxon>
        <taxon>Pseudomonadati</taxon>
        <taxon>Thermodesulfobacteriota</taxon>
        <taxon>Desulfovibrionia</taxon>
        <taxon>Desulfovibrionales</taxon>
        <taxon>Desulfovibrionaceae</taxon>
        <taxon>Halodesulfovibrio</taxon>
    </lineage>
</organism>
<dbReference type="InterPro" id="IPR003594">
    <property type="entry name" value="HATPase_dom"/>
</dbReference>
<comment type="caution">
    <text evidence="14">The sequence shown here is derived from an EMBL/GenBank/DDBJ whole genome shotgun (WGS) entry which is preliminary data.</text>
</comment>
<dbReference type="Proteomes" id="UP000184001">
    <property type="component" value="Unassembled WGS sequence"/>
</dbReference>
<keyword evidence="4" id="KW-0597">Phosphoprotein</keyword>
<dbReference type="PRINTS" id="PR00344">
    <property type="entry name" value="BCTRLSENSOR"/>
</dbReference>
<dbReference type="Pfam" id="PF00672">
    <property type="entry name" value="HAMP"/>
    <property type="match status" value="1"/>
</dbReference>
<dbReference type="PROSITE" id="PS50109">
    <property type="entry name" value="HIS_KIN"/>
    <property type="match status" value="1"/>
</dbReference>
<comment type="subcellular location">
    <subcellularLocation>
        <location evidence="2">Membrane</location>
    </subcellularLocation>
</comment>
<keyword evidence="9" id="KW-0902">Two-component regulatory system</keyword>
<dbReference type="GO" id="GO:0016020">
    <property type="term" value="C:membrane"/>
    <property type="evidence" value="ECO:0007669"/>
    <property type="project" value="UniProtKB-SubCell"/>
</dbReference>
<gene>
    <name evidence="14" type="ORF">SAMN05660830_01484</name>
</gene>
<dbReference type="AlphaFoldDB" id="A0A8G2C978"/>
<dbReference type="EC" id="2.7.13.3" evidence="3"/>
<evidence type="ECO:0000313" key="15">
    <source>
        <dbReference type="Proteomes" id="UP000184001"/>
    </source>
</evidence>
<feature type="domain" description="HAMP" evidence="13">
    <location>
        <begin position="201"/>
        <end position="254"/>
    </location>
</feature>
<dbReference type="PROSITE" id="PS50885">
    <property type="entry name" value="HAMP"/>
    <property type="match status" value="1"/>
</dbReference>
<dbReference type="Gene3D" id="6.10.340.10">
    <property type="match status" value="1"/>
</dbReference>
<keyword evidence="11" id="KW-0472">Membrane</keyword>
<dbReference type="Gene3D" id="3.30.565.10">
    <property type="entry name" value="Histidine kinase-like ATPase, C-terminal domain"/>
    <property type="match status" value="1"/>
</dbReference>
<evidence type="ECO:0000256" key="10">
    <source>
        <dbReference type="SAM" id="Coils"/>
    </source>
</evidence>
<dbReference type="GO" id="GO:0005524">
    <property type="term" value="F:ATP binding"/>
    <property type="evidence" value="ECO:0007669"/>
    <property type="project" value="UniProtKB-KW"/>
</dbReference>
<dbReference type="InterPro" id="IPR005467">
    <property type="entry name" value="His_kinase_dom"/>
</dbReference>
<dbReference type="Pfam" id="PF00512">
    <property type="entry name" value="HisKA"/>
    <property type="match status" value="1"/>
</dbReference>
<dbReference type="SUPFAM" id="SSF158472">
    <property type="entry name" value="HAMP domain-like"/>
    <property type="match status" value="1"/>
</dbReference>
<evidence type="ECO:0000256" key="5">
    <source>
        <dbReference type="ARBA" id="ARBA00022679"/>
    </source>
</evidence>
<dbReference type="SMART" id="SM00388">
    <property type="entry name" value="HisKA"/>
    <property type="match status" value="1"/>
</dbReference>
<keyword evidence="11" id="KW-0812">Transmembrane</keyword>
<keyword evidence="11" id="KW-1133">Transmembrane helix</keyword>
<evidence type="ECO:0000256" key="4">
    <source>
        <dbReference type="ARBA" id="ARBA00022553"/>
    </source>
</evidence>
<feature type="transmembrane region" description="Helical" evidence="11">
    <location>
        <begin position="29"/>
        <end position="49"/>
    </location>
</feature>
<dbReference type="PANTHER" id="PTHR43065">
    <property type="entry name" value="SENSOR HISTIDINE KINASE"/>
    <property type="match status" value="1"/>
</dbReference>
<dbReference type="InterPro" id="IPR036097">
    <property type="entry name" value="HisK_dim/P_sf"/>
</dbReference>
<dbReference type="SUPFAM" id="SSF47384">
    <property type="entry name" value="Homodimeric domain of signal transducing histidine kinase"/>
    <property type="match status" value="1"/>
</dbReference>
<keyword evidence="5" id="KW-0808">Transferase</keyword>
<evidence type="ECO:0000256" key="1">
    <source>
        <dbReference type="ARBA" id="ARBA00000085"/>
    </source>
</evidence>
<evidence type="ECO:0000256" key="6">
    <source>
        <dbReference type="ARBA" id="ARBA00022741"/>
    </source>
</evidence>
<dbReference type="EMBL" id="FQZR01000003">
    <property type="protein sequence ID" value="SHJ05041.1"/>
    <property type="molecule type" value="Genomic_DNA"/>
</dbReference>
<dbReference type="InterPro" id="IPR036890">
    <property type="entry name" value="HATPase_C_sf"/>
</dbReference>
<dbReference type="GO" id="GO:0000155">
    <property type="term" value="F:phosphorelay sensor kinase activity"/>
    <property type="evidence" value="ECO:0007669"/>
    <property type="project" value="InterPro"/>
</dbReference>
<dbReference type="SMART" id="SM00304">
    <property type="entry name" value="HAMP"/>
    <property type="match status" value="1"/>
</dbReference>
<accession>A0A8G2C978</accession>
<evidence type="ECO:0000256" key="3">
    <source>
        <dbReference type="ARBA" id="ARBA00012438"/>
    </source>
</evidence>
<keyword evidence="10" id="KW-0175">Coiled coil</keyword>